<dbReference type="RefSeq" id="WP_310144127.1">
    <property type="nucleotide sequence ID" value="NZ_JAVDTR010000015.1"/>
</dbReference>
<dbReference type="AlphaFoldDB" id="A0AAP5H7G4"/>
<gene>
    <name evidence="3" type="ORF">J2W91_004669</name>
</gene>
<dbReference type="Proteomes" id="UP001254832">
    <property type="component" value="Unassembled WGS sequence"/>
</dbReference>
<evidence type="ECO:0000256" key="1">
    <source>
        <dbReference type="SAM" id="Coils"/>
    </source>
</evidence>
<comment type="caution">
    <text evidence="3">The sequence shown here is derived from an EMBL/GenBank/DDBJ whole genome shotgun (WGS) entry which is preliminary data.</text>
</comment>
<accession>A0AAP5H7G4</accession>
<dbReference type="Pfam" id="PF12773">
    <property type="entry name" value="DZR"/>
    <property type="match status" value="1"/>
</dbReference>
<feature type="domain" description="DZANK-type" evidence="2">
    <location>
        <begin position="106"/>
        <end position="159"/>
    </location>
</feature>
<feature type="coiled-coil region" evidence="1">
    <location>
        <begin position="26"/>
        <end position="53"/>
    </location>
</feature>
<organism evidence="3 4">
    <name type="scientific">Paenibacillus amylolyticus</name>
    <dbReference type="NCBI Taxonomy" id="1451"/>
    <lineage>
        <taxon>Bacteria</taxon>
        <taxon>Bacillati</taxon>
        <taxon>Bacillota</taxon>
        <taxon>Bacilli</taxon>
        <taxon>Bacillales</taxon>
        <taxon>Paenibacillaceae</taxon>
        <taxon>Paenibacillus</taxon>
    </lineage>
</organism>
<protein>
    <submittedName>
        <fullName evidence="3">Archaellum component FlaC</fullName>
    </submittedName>
</protein>
<proteinExistence type="predicted"/>
<evidence type="ECO:0000313" key="3">
    <source>
        <dbReference type="EMBL" id="MDR6726163.1"/>
    </source>
</evidence>
<name>A0AAP5H7G4_PAEAM</name>
<keyword evidence="1" id="KW-0175">Coiled coil</keyword>
<evidence type="ECO:0000313" key="4">
    <source>
        <dbReference type="Proteomes" id="UP001254832"/>
    </source>
</evidence>
<sequence length="164" mass="18114">MSNNFQNMIGEGLSKLQGGIEQGKQKLQTVQEINELNKQTNDLNQQKSKILLDLGQLAYYKIRTGQISDSEMAELTKGVFQLDQQIYRSLRQLSEFKSSKQQGTTCGNCGNSTDGIDKYCGSCGSKVENQQEPVIHGDVECMSCGELAPLHANHCPCCGMKMNN</sequence>
<evidence type="ECO:0000259" key="2">
    <source>
        <dbReference type="Pfam" id="PF12773"/>
    </source>
</evidence>
<reference evidence="3" key="1">
    <citation type="submission" date="2023-07" db="EMBL/GenBank/DDBJ databases">
        <title>Sorghum-associated microbial communities from plants grown in Nebraska, USA.</title>
        <authorList>
            <person name="Schachtman D."/>
        </authorList>
    </citation>
    <scope>NUCLEOTIDE SEQUENCE</scope>
    <source>
        <strain evidence="3">BE80</strain>
    </source>
</reference>
<dbReference type="EMBL" id="JAVDTR010000015">
    <property type="protein sequence ID" value="MDR6726163.1"/>
    <property type="molecule type" value="Genomic_DNA"/>
</dbReference>
<dbReference type="InterPro" id="IPR025874">
    <property type="entry name" value="DZR"/>
</dbReference>